<accession>A0A166ZKG2</accession>
<evidence type="ECO:0000313" key="3">
    <source>
        <dbReference type="Proteomes" id="UP000076584"/>
    </source>
</evidence>
<dbReference type="EMBL" id="LFIW01002162">
    <property type="protein sequence ID" value="KZL79031.1"/>
    <property type="molecule type" value="Genomic_DNA"/>
</dbReference>
<protein>
    <submittedName>
        <fullName evidence="2">Uncharacterized protein</fullName>
    </submittedName>
</protein>
<keyword evidence="3" id="KW-1185">Reference proteome</keyword>
<dbReference type="Proteomes" id="UP000076584">
    <property type="component" value="Unassembled WGS sequence"/>
</dbReference>
<feature type="region of interest" description="Disordered" evidence="1">
    <location>
        <begin position="91"/>
        <end position="124"/>
    </location>
</feature>
<feature type="region of interest" description="Disordered" evidence="1">
    <location>
        <begin position="25"/>
        <end position="72"/>
    </location>
</feature>
<feature type="compositionally biased region" description="Polar residues" evidence="1">
    <location>
        <begin position="91"/>
        <end position="100"/>
    </location>
</feature>
<reference evidence="2 3" key="1">
    <citation type="submission" date="2015-06" db="EMBL/GenBank/DDBJ databases">
        <title>Survival trade-offs in plant roots during colonization by closely related pathogenic and mutualistic fungi.</title>
        <authorList>
            <person name="Hacquard S."/>
            <person name="Kracher B."/>
            <person name="Hiruma K."/>
            <person name="Weinman A."/>
            <person name="Muench P."/>
            <person name="Garrido Oter R."/>
            <person name="Ver Loren van Themaat E."/>
            <person name="Dallerey J.-F."/>
            <person name="Damm U."/>
            <person name="Henrissat B."/>
            <person name="Lespinet O."/>
            <person name="Thon M."/>
            <person name="Kemen E."/>
            <person name="McHardy A.C."/>
            <person name="Schulze-Lefert P."/>
            <person name="O'Connell R.J."/>
        </authorList>
    </citation>
    <scope>NUCLEOTIDE SEQUENCE [LARGE SCALE GENOMIC DNA]</scope>
    <source>
        <strain evidence="2 3">MAFF 238704</strain>
    </source>
</reference>
<organism evidence="2 3">
    <name type="scientific">Colletotrichum incanum</name>
    <name type="common">Soybean anthracnose fungus</name>
    <dbReference type="NCBI Taxonomy" id="1573173"/>
    <lineage>
        <taxon>Eukaryota</taxon>
        <taxon>Fungi</taxon>
        <taxon>Dikarya</taxon>
        <taxon>Ascomycota</taxon>
        <taxon>Pezizomycotina</taxon>
        <taxon>Sordariomycetes</taxon>
        <taxon>Hypocreomycetidae</taxon>
        <taxon>Glomerellales</taxon>
        <taxon>Glomerellaceae</taxon>
        <taxon>Colletotrichum</taxon>
        <taxon>Colletotrichum spaethianum species complex</taxon>
    </lineage>
</organism>
<name>A0A166ZKG2_COLIC</name>
<comment type="caution">
    <text evidence="2">The sequence shown here is derived from an EMBL/GenBank/DDBJ whole genome shotgun (WGS) entry which is preliminary data.</text>
</comment>
<evidence type="ECO:0000256" key="1">
    <source>
        <dbReference type="SAM" id="MobiDB-lite"/>
    </source>
</evidence>
<evidence type="ECO:0000313" key="2">
    <source>
        <dbReference type="EMBL" id="KZL79031.1"/>
    </source>
</evidence>
<feature type="compositionally biased region" description="Basic residues" evidence="1">
    <location>
        <begin position="104"/>
        <end position="119"/>
    </location>
</feature>
<sequence length="269" mass="30504">MASIPLTFESHPEWIPLSLSRSPVSSGYQFHSRMPPSRETTSPHGFKPRQTPLRARGRLSPTPPSQESMRAVYPDELSSSIVPEHMTEGQQYSMLTSPQTRHSSPPHHRNSRPGSRRSRRSADHSSLLAIGSWSSQNVSHGDCHGDHHTMSSNRSYFARDQDESSYKHVPYDDFILFPDESQTDTHEDVSIYTEQPPAPLAPCIHRLRTPDIAPLSTDVQFFPCLGDEAEEDRINEAWYLAGRERVHSQMDEALAYMSVVGGRRRMLRD</sequence>
<dbReference type="AlphaFoldDB" id="A0A166ZKG2"/>
<proteinExistence type="predicted"/>
<gene>
    <name evidence="2" type="ORF">CI238_06850</name>
</gene>